<comment type="caution">
    <text evidence="5">The sequence shown here is derived from an EMBL/GenBank/DDBJ whole genome shotgun (WGS) entry which is preliminary data.</text>
</comment>
<evidence type="ECO:0000256" key="3">
    <source>
        <dbReference type="ARBA" id="ARBA00023221"/>
    </source>
</evidence>
<dbReference type="Proteomes" id="UP000287361">
    <property type="component" value="Unassembled WGS sequence"/>
</dbReference>
<evidence type="ECO:0000256" key="1">
    <source>
        <dbReference type="ARBA" id="ARBA00006484"/>
    </source>
</evidence>
<dbReference type="PRINTS" id="PR00080">
    <property type="entry name" value="SDRFAMILY"/>
</dbReference>
<dbReference type="InterPro" id="IPR057326">
    <property type="entry name" value="KR_dom"/>
</dbReference>
<reference evidence="5 6" key="1">
    <citation type="submission" date="2018-10" db="EMBL/GenBank/DDBJ databases">
        <title>Draft Genome Sequence of Anaerotignum sp. KCTC 15736.</title>
        <authorList>
            <person name="Choi S.H."/>
            <person name="Kim J.S."/>
            <person name="Kang S.W."/>
            <person name="Lee J.S."/>
            <person name="Park S.H."/>
        </authorList>
    </citation>
    <scope>NUCLEOTIDE SEQUENCE [LARGE SCALE GENOMIC DNA]</scope>
    <source>
        <strain evidence="5 6">KCTC 15736</strain>
    </source>
</reference>
<dbReference type="AlphaFoldDB" id="A0A401LAG3"/>
<dbReference type="PANTHER" id="PTHR42879">
    <property type="entry name" value="3-OXOACYL-(ACYL-CARRIER-PROTEIN) REDUCTASE"/>
    <property type="match status" value="1"/>
</dbReference>
<dbReference type="GO" id="GO:0016491">
    <property type="term" value="F:oxidoreductase activity"/>
    <property type="evidence" value="ECO:0007669"/>
    <property type="project" value="UniProtKB-KW"/>
</dbReference>
<gene>
    <name evidence="5" type="primary">fabG</name>
    <name evidence="5" type="ORF">KGMB03357_02320</name>
</gene>
<evidence type="ECO:0000256" key="2">
    <source>
        <dbReference type="ARBA" id="ARBA00023002"/>
    </source>
</evidence>
<dbReference type="PRINTS" id="PR00081">
    <property type="entry name" value="GDHRDH"/>
</dbReference>
<dbReference type="Pfam" id="PF13561">
    <property type="entry name" value="adh_short_C2"/>
    <property type="match status" value="1"/>
</dbReference>
<accession>A0A401LAG3</accession>
<organism evidence="5 6">
    <name type="scientific">Anaerotignum faecicola</name>
    <dbReference type="NCBI Taxonomy" id="2358141"/>
    <lineage>
        <taxon>Bacteria</taxon>
        <taxon>Bacillati</taxon>
        <taxon>Bacillota</taxon>
        <taxon>Clostridia</taxon>
        <taxon>Lachnospirales</taxon>
        <taxon>Anaerotignaceae</taxon>
        <taxon>Anaerotignum</taxon>
    </lineage>
</organism>
<keyword evidence="3" id="KW-0753">Steroid metabolism</keyword>
<dbReference type="GO" id="GO:0008202">
    <property type="term" value="P:steroid metabolic process"/>
    <property type="evidence" value="ECO:0007669"/>
    <property type="project" value="UniProtKB-KW"/>
</dbReference>
<dbReference type="NCBIfam" id="NF005559">
    <property type="entry name" value="PRK07231.1"/>
    <property type="match status" value="1"/>
</dbReference>
<dbReference type="SUPFAM" id="SSF51735">
    <property type="entry name" value="NAD(P)-binding Rossmann-fold domains"/>
    <property type="match status" value="1"/>
</dbReference>
<evidence type="ECO:0000313" key="6">
    <source>
        <dbReference type="Proteomes" id="UP000287361"/>
    </source>
</evidence>
<dbReference type="InterPro" id="IPR002347">
    <property type="entry name" value="SDR_fam"/>
</dbReference>
<protein>
    <submittedName>
        <fullName evidence="5">3-ketoacyl-ACP reductase</fullName>
    </submittedName>
</protein>
<name>A0A401LAG3_9FIRM</name>
<proteinExistence type="inferred from homology"/>
<dbReference type="GO" id="GO:0032787">
    <property type="term" value="P:monocarboxylic acid metabolic process"/>
    <property type="evidence" value="ECO:0007669"/>
    <property type="project" value="UniProtKB-ARBA"/>
</dbReference>
<dbReference type="NCBIfam" id="NF047420">
    <property type="entry name" value="EF_P_mod_YmfI"/>
    <property type="match status" value="1"/>
</dbReference>
<dbReference type="Gene3D" id="3.40.50.720">
    <property type="entry name" value="NAD(P)-binding Rossmann-like Domain"/>
    <property type="match status" value="1"/>
</dbReference>
<dbReference type="InterPro" id="IPR020904">
    <property type="entry name" value="Sc_DH/Rdtase_CS"/>
</dbReference>
<dbReference type="InterPro" id="IPR050259">
    <property type="entry name" value="SDR"/>
</dbReference>
<comment type="similarity">
    <text evidence="1">Belongs to the short-chain dehydrogenases/reductases (SDR) family.</text>
</comment>
<dbReference type="PROSITE" id="PS00061">
    <property type="entry name" value="ADH_SHORT"/>
    <property type="match status" value="1"/>
</dbReference>
<dbReference type="InterPro" id="IPR036291">
    <property type="entry name" value="NAD(P)-bd_dom_sf"/>
</dbReference>
<feature type="domain" description="Ketoreductase" evidence="4">
    <location>
        <begin position="6"/>
        <end position="191"/>
    </location>
</feature>
<keyword evidence="2" id="KW-0560">Oxidoreductase</keyword>
<keyword evidence="6" id="KW-1185">Reference proteome</keyword>
<dbReference type="PANTHER" id="PTHR42879:SF2">
    <property type="entry name" value="3-OXOACYL-[ACYL-CARRIER-PROTEIN] REDUCTASE FABG"/>
    <property type="match status" value="1"/>
</dbReference>
<dbReference type="SMART" id="SM00822">
    <property type="entry name" value="PKS_KR"/>
    <property type="match status" value="1"/>
</dbReference>
<dbReference type="FunFam" id="3.40.50.720:FF:000173">
    <property type="entry name" value="3-oxoacyl-[acyl-carrier protein] reductase"/>
    <property type="match status" value="1"/>
</dbReference>
<dbReference type="EMBL" id="BHVZ01000001">
    <property type="protein sequence ID" value="GCB28571.1"/>
    <property type="molecule type" value="Genomic_DNA"/>
</dbReference>
<keyword evidence="3" id="KW-0443">Lipid metabolism</keyword>
<evidence type="ECO:0000313" key="5">
    <source>
        <dbReference type="EMBL" id="GCB28571.1"/>
    </source>
</evidence>
<dbReference type="NCBIfam" id="NF009466">
    <property type="entry name" value="PRK12826.1-2"/>
    <property type="match status" value="1"/>
</dbReference>
<evidence type="ECO:0000259" key="4">
    <source>
        <dbReference type="SMART" id="SM00822"/>
    </source>
</evidence>
<sequence>MELKKKTVLVTGSSRGIGRAIALAFGRAGYNVALNASKSAAQLEETKSLLESEAIPVLAVLADVSDYEGCKLLFAKIEETFGMVDVLVNNAGISHIGLFTDMTPAEWNHVLDVNLGSVLNCTHLAVPAMVSEKDGVILNISSMWGEVGASCEAVYSASKGGINAFTKAMAKELGPSHIRVNAISCGVIDTEMNACFSEEERQALADEIPLMRFGQPEEVAELAVFLADQKASFLTGKIITLDGGML</sequence>